<accession>A0A968KXH1</accession>
<dbReference type="AlphaFoldDB" id="A0A968KXH1"/>
<protein>
    <recommendedName>
        <fullName evidence="3">Lipoprotein</fullName>
    </recommendedName>
</protein>
<organism evidence="1 2">
    <name type="scientific">Entomospira nematocerorum</name>
    <dbReference type="NCBI Taxonomy" id="2719987"/>
    <lineage>
        <taxon>Bacteria</taxon>
        <taxon>Pseudomonadati</taxon>
        <taxon>Spirochaetota</taxon>
        <taxon>Spirochaetia</taxon>
        <taxon>Spirochaetales</taxon>
        <taxon>Spirochaetaceae</taxon>
        <taxon>Entomospira</taxon>
    </lineage>
</organism>
<dbReference type="RefSeq" id="WP_167703017.1">
    <property type="nucleotide sequence ID" value="NZ_CP118168.1"/>
</dbReference>
<evidence type="ECO:0008006" key="3">
    <source>
        <dbReference type="Google" id="ProtNLM"/>
    </source>
</evidence>
<dbReference type="Proteomes" id="UP000752013">
    <property type="component" value="Unassembled WGS sequence"/>
</dbReference>
<sequence length="192" mass="22839">MMISRRQFYYLIVIIVGLSGCFGSSNVYMLDKRNLDQQEVKRIYEEVHILNTLLEEHILHVYSNSIRVDVIDEWISFYALEIEPHLSDDAWSIYEFWLTTWTSLLIQNNDLNILIQNGKDPISFYYFIRMMSLLKEKNQFWSEIFSPTWENLAEEDIIFLLDEMNAKISHILEYAYSLNSVVDILEDSVSTR</sequence>
<dbReference type="EMBL" id="JAATLK010000001">
    <property type="protein sequence ID" value="NIZ46562.1"/>
    <property type="molecule type" value="Genomic_DNA"/>
</dbReference>
<dbReference type="PROSITE" id="PS51257">
    <property type="entry name" value="PROKAR_LIPOPROTEIN"/>
    <property type="match status" value="1"/>
</dbReference>
<proteinExistence type="predicted"/>
<comment type="caution">
    <text evidence="1">The sequence shown here is derived from an EMBL/GenBank/DDBJ whole genome shotgun (WGS) entry which is preliminary data.</text>
</comment>
<reference evidence="1" key="1">
    <citation type="submission" date="2020-03" db="EMBL/GenBank/DDBJ databases">
        <title>Spirochaetal bacteria isolated from arthropods constitute a novel genus Entomospira genus novum within the order Spirochaetales.</title>
        <authorList>
            <person name="Grana-Miraglia L."/>
            <person name="Sikutova S."/>
            <person name="Fingerle V."/>
            <person name="Sing A."/>
            <person name="Castillo-Ramirez S."/>
            <person name="Margos G."/>
            <person name="Rudolf I."/>
        </authorList>
    </citation>
    <scope>NUCLEOTIDE SEQUENCE</scope>
    <source>
        <strain evidence="1">BR208</strain>
    </source>
</reference>
<gene>
    <name evidence="1" type="ORF">HCT46_01295</name>
</gene>
<name>A0A968KXH1_9SPIO</name>
<evidence type="ECO:0000313" key="1">
    <source>
        <dbReference type="EMBL" id="NIZ46562.1"/>
    </source>
</evidence>
<evidence type="ECO:0000313" key="2">
    <source>
        <dbReference type="Proteomes" id="UP000752013"/>
    </source>
</evidence>
<keyword evidence="2" id="KW-1185">Reference proteome</keyword>